<evidence type="ECO:0000256" key="2">
    <source>
        <dbReference type="ARBA" id="ARBA00022737"/>
    </source>
</evidence>
<sequence>MASSFLTHPGEWKLSIPDAIEIDGVTFYKLNVKIGAVKWTVKRRYTDFSDLHKALVLNHGVSKEILPRKLLCLLKNDKFIESRRLGLQKYITDVLRYLSNTMPPVLVSFLEMDKYDLWFLLKDLSYRIKNNGWIESPPIACEISIIEASTISERLKLPSPPAGILNSQEEFSTVLEFCGFLKQVYIKGETNDYIGTSNICSQQLTFELSSFKCLDCLILSNIRITNLRKADEARRQIKYLTVNSCKIERLAEILLCDHLHLDWKQISSIQVWSALEKLDVQHNNIVDIDSGLEMIESISEMNVSSNNIESLVNISKLRNLKILSVSHNNLTSISDLDLLFLTKLNISNNKIKSLVGIEQLSSLETLYVSFNLIEEFEELDSLSKLVKLINVDLVGNPISQKTDYRTKVLIKFGTRASDVCLDNEVTTNHELELLAVVQAINFVQKGKFPSYTKNLSLSHI</sequence>
<dbReference type="Gene3D" id="3.80.10.10">
    <property type="entry name" value="Ribonuclease Inhibitor"/>
    <property type="match status" value="2"/>
</dbReference>
<dbReference type="SUPFAM" id="SSF64268">
    <property type="entry name" value="PX domain"/>
    <property type="match status" value="1"/>
</dbReference>
<evidence type="ECO:0000259" key="3">
    <source>
        <dbReference type="SMART" id="SM00312"/>
    </source>
</evidence>
<dbReference type="Gene3D" id="3.30.1520.10">
    <property type="entry name" value="Phox-like domain"/>
    <property type="match status" value="1"/>
</dbReference>
<feature type="domain" description="PX" evidence="3">
    <location>
        <begin position="14"/>
        <end position="113"/>
    </location>
</feature>
<dbReference type="Pfam" id="PF00787">
    <property type="entry name" value="PX"/>
    <property type="match status" value="1"/>
</dbReference>
<dbReference type="GO" id="GO:0005737">
    <property type="term" value="C:cytoplasm"/>
    <property type="evidence" value="ECO:0007669"/>
    <property type="project" value="TreeGrafter"/>
</dbReference>
<dbReference type="InterPro" id="IPR036871">
    <property type="entry name" value="PX_dom_sf"/>
</dbReference>
<dbReference type="SMART" id="SM00364">
    <property type="entry name" value="LRR_BAC"/>
    <property type="match status" value="3"/>
</dbReference>
<gene>
    <name evidence="4" type="ORF">NEZAVI_LOCUS4116</name>
</gene>
<name>A0A9P0EBK6_NEZVI</name>
<keyword evidence="2" id="KW-0677">Repeat</keyword>
<dbReference type="InterPro" id="IPR025875">
    <property type="entry name" value="Leu-rich_rpt_4"/>
</dbReference>
<dbReference type="PANTHER" id="PTHR15454">
    <property type="entry name" value="NISCHARIN RELATED"/>
    <property type="match status" value="1"/>
</dbReference>
<dbReference type="SMART" id="SM00365">
    <property type="entry name" value="LRR_SD22"/>
    <property type="match status" value="4"/>
</dbReference>
<dbReference type="SUPFAM" id="SSF52075">
    <property type="entry name" value="Outer arm dynein light chain 1"/>
    <property type="match status" value="1"/>
</dbReference>
<evidence type="ECO:0000256" key="1">
    <source>
        <dbReference type="ARBA" id="ARBA00022614"/>
    </source>
</evidence>
<keyword evidence="1" id="KW-0433">Leucine-rich repeat</keyword>
<reference evidence="4" key="1">
    <citation type="submission" date="2022-01" db="EMBL/GenBank/DDBJ databases">
        <authorList>
            <person name="King R."/>
        </authorList>
    </citation>
    <scope>NUCLEOTIDE SEQUENCE</scope>
</reference>
<keyword evidence="5" id="KW-1185">Reference proteome</keyword>
<accession>A0A9P0EBK6</accession>
<dbReference type="InterPro" id="IPR001683">
    <property type="entry name" value="PX_dom"/>
</dbReference>
<dbReference type="GO" id="GO:0035091">
    <property type="term" value="F:phosphatidylinositol binding"/>
    <property type="evidence" value="ECO:0007669"/>
    <property type="project" value="InterPro"/>
</dbReference>
<dbReference type="EMBL" id="OV725078">
    <property type="protein sequence ID" value="CAH1393443.1"/>
    <property type="molecule type" value="Genomic_DNA"/>
</dbReference>
<dbReference type="InterPro" id="IPR032675">
    <property type="entry name" value="LRR_dom_sf"/>
</dbReference>
<proteinExistence type="predicted"/>
<dbReference type="Proteomes" id="UP001152798">
    <property type="component" value="Chromosome 2"/>
</dbReference>
<dbReference type="Pfam" id="PF12799">
    <property type="entry name" value="LRR_4"/>
    <property type="match status" value="1"/>
</dbReference>
<evidence type="ECO:0000313" key="4">
    <source>
        <dbReference type="EMBL" id="CAH1393443.1"/>
    </source>
</evidence>
<organism evidence="4 5">
    <name type="scientific">Nezara viridula</name>
    <name type="common">Southern green stink bug</name>
    <name type="synonym">Cimex viridulus</name>
    <dbReference type="NCBI Taxonomy" id="85310"/>
    <lineage>
        <taxon>Eukaryota</taxon>
        <taxon>Metazoa</taxon>
        <taxon>Ecdysozoa</taxon>
        <taxon>Arthropoda</taxon>
        <taxon>Hexapoda</taxon>
        <taxon>Insecta</taxon>
        <taxon>Pterygota</taxon>
        <taxon>Neoptera</taxon>
        <taxon>Paraneoptera</taxon>
        <taxon>Hemiptera</taxon>
        <taxon>Heteroptera</taxon>
        <taxon>Panheteroptera</taxon>
        <taxon>Pentatomomorpha</taxon>
        <taxon>Pentatomoidea</taxon>
        <taxon>Pentatomidae</taxon>
        <taxon>Pentatominae</taxon>
        <taxon>Nezara</taxon>
    </lineage>
</organism>
<dbReference type="SMART" id="SM00312">
    <property type="entry name" value="PX"/>
    <property type="match status" value="1"/>
</dbReference>
<evidence type="ECO:0000313" key="5">
    <source>
        <dbReference type="Proteomes" id="UP001152798"/>
    </source>
</evidence>
<dbReference type="OrthoDB" id="6602476at2759"/>
<dbReference type="AlphaFoldDB" id="A0A9P0EBK6"/>
<protein>
    <recommendedName>
        <fullName evidence="3">PX domain-containing protein</fullName>
    </recommendedName>
</protein>